<keyword evidence="3" id="KW-1185">Reference proteome</keyword>
<dbReference type="AlphaFoldDB" id="A0AAD7MTH7"/>
<dbReference type="EMBL" id="JARKIB010000146">
    <property type="protein sequence ID" value="KAJ7732313.1"/>
    <property type="molecule type" value="Genomic_DNA"/>
</dbReference>
<proteinExistence type="predicted"/>
<gene>
    <name evidence="2" type="ORF">B0H16DRAFT_1468661</name>
</gene>
<evidence type="ECO:0000313" key="2">
    <source>
        <dbReference type="EMBL" id="KAJ7732313.1"/>
    </source>
</evidence>
<sequence length="259" mass="28444">MRHDIGPNNHKLHHLSFPGVVDVPLRRLTIPQTLWRQLAARLAGAGHCTGARHDFDDRVYAASSAIPRALRTTTTSRLLALGLVSRRGREDEGKHSLSTRTLKPFILVFCPSFKLSHPISRLPTRAIEPNSTLTVSRRGVCGLVPAPSSTPTLRRLGTGSLRVYALPPFSVPTYPYTHAQTLCVGLSSKTRGPSREVKPTWSAESKGPEHWSIPSNRHGARIQSANQFKTSLAVPADQPATTPFPQFKLKVEIDLSFGE</sequence>
<name>A0AAD7MTH7_9AGAR</name>
<protein>
    <submittedName>
        <fullName evidence="2">Uncharacterized protein</fullName>
    </submittedName>
</protein>
<accession>A0AAD7MTH7</accession>
<reference evidence="2" key="1">
    <citation type="submission" date="2023-03" db="EMBL/GenBank/DDBJ databases">
        <title>Massive genome expansion in bonnet fungi (Mycena s.s.) driven by repeated elements and novel gene families across ecological guilds.</title>
        <authorList>
            <consortium name="Lawrence Berkeley National Laboratory"/>
            <person name="Harder C.B."/>
            <person name="Miyauchi S."/>
            <person name="Viragh M."/>
            <person name="Kuo A."/>
            <person name="Thoen E."/>
            <person name="Andreopoulos B."/>
            <person name="Lu D."/>
            <person name="Skrede I."/>
            <person name="Drula E."/>
            <person name="Henrissat B."/>
            <person name="Morin E."/>
            <person name="Kohler A."/>
            <person name="Barry K."/>
            <person name="LaButti K."/>
            <person name="Morin E."/>
            <person name="Salamov A."/>
            <person name="Lipzen A."/>
            <person name="Mereny Z."/>
            <person name="Hegedus B."/>
            <person name="Baldrian P."/>
            <person name="Stursova M."/>
            <person name="Weitz H."/>
            <person name="Taylor A."/>
            <person name="Grigoriev I.V."/>
            <person name="Nagy L.G."/>
            <person name="Martin F."/>
            <person name="Kauserud H."/>
        </authorList>
    </citation>
    <scope>NUCLEOTIDE SEQUENCE</scope>
    <source>
        <strain evidence="2">CBHHK182m</strain>
    </source>
</reference>
<dbReference type="Proteomes" id="UP001215598">
    <property type="component" value="Unassembled WGS sequence"/>
</dbReference>
<comment type="caution">
    <text evidence="2">The sequence shown here is derived from an EMBL/GenBank/DDBJ whole genome shotgun (WGS) entry which is preliminary data.</text>
</comment>
<feature type="region of interest" description="Disordered" evidence="1">
    <location>
        <begin position="189"/>
        <end position="211"/>
    </location>
</feature>
<evidence type="ECO:0000313" key="3">
    <source>
        <dbReference type="Proteomes" id="UP001215598"/>
    </source>
</evidence>
<organism evidence="2 3">
    <name type="scientific">Mycena metata</name>
    <dbReference type="NCBI Taxonomy" id="1033252"/>
    <lineage>
        <taxon>Eukaryota</taxon>
        <taxon>Fungi</taxon>
        <taxon>Dikarya</taxon>
        <taxon>Basidiomycota</taxon>
        <taxon>Agaricomycotina</taxon>
        <taxon>Agaricomycetes</taxon>
        <taxon>Agaricomycetidae</taxon>
        <taxon>Agaricales</taxon>
        <taxon>Marasmiineae</taxon>
        <taxon>Mycenaceae</taxon>
        <taxon>Mycena</taxon>
    </lineage>
</organism>
<evidence type="ECO:0000256" key="1">
    <source>
        <dbReference type="SAM" id="MobiDB-lite"/>
    </source>
</evidence>